<evidence type="ECO:0000256" key="10">
    <source>
        <dbReference type="ARBA" id="ARBA00022833"/>
    </source>
</evidence>
<evidence type="ECO:0000256" key="15">
    <source>
        <dbReference type="ARBA" id="ARBA00047894"/>
    </source>
</evidence>
<dbReference type="AlphaFoldDB" id="A0A8D0EDS3"/>
<dbReference type="SUPFAM" id="SSF56300">
    <property type="entry name" value="Metallo-dependent phosphatases"/>
    <property type="match status" value="1"/>
</dbReference>
<dbReference type="PANTHER" id="PTHR16509:SF1">
    <property type="entry name" value="MANGANESE-DEPENDENT ADP-RIBOSE_CDP-ALCOHOL DIPHOSPHATASE"/>
    <property type="match status" value="1"/>
</dbReference>
<accession>A0A8D0EDS3</accession>
<dbReference type="Proteomes" id="UP000694421">
    <property type="component" value="Unplaced"/>
</dbReference>
<dbReference type="Pfam" id="PF00149">
    <property type="entry name" value="Metallophos"/>
    <property type="match status" value="1"/>
</dbReference>
<keyword evidence="9" id="KW-0378">Hydrolase</keyword>
<dbReference type="EC" id="3.6.1.53" evidence="6"/>
<dbReference type="PANTHER" id="PTHR16509">
    <property type="match status" value="1"/>
</dbReference>
<evidence type="ECO:0000256" key="2">
    <source>
        <dbReference type="ARBA" id="ARBA00006362"/>
    </source>
</evidence>
<comment type="catalytic activity">
    <reaction evidence="14">
        <text>CDP-choline + H2O = phosphocholine + CMP + 2 H(+)</text>
        <dbReference type="Rhea" id="RHEA:32487"/>
        <dbReference type="ChEBI" id="CHEBI:15377"/>
        <dbReference type="ChEBI" id="CHEBI:15378"/>
        <dbReference type="ChEBI" id="CHEBI:58779"/>
        <dbReference type="ChEBI" id="CHEBI:60377"/>
        <dbReference type="ChEBI" id="CHEBI:295975"/>
        <dbReference type="EC" id="3.6.1.53"/>
    </reaction>
</comment>
<keyword evidence="8" id="KW-0479">Metal-binding</keyword>
<comment type="cofactor">
    <cofactor evidence="1">
        <name>Mg(2+)</name>
        <dbReference type="ChEBI" id="CHEBI:18420"/>
    </cofactor>
</comment>
<dbReference type="EC" id="3.6.1.13" evidence="5"/>
<dbReference type="GO" id="GO:0008663">
    <property type="term" value="F:2',3'-cyclic-nucleotide 2'-phosphodiesterase activity"/>
    <property type="evidence" value="ECO:0007669"/>
    <property type="project" value="TreeGrafter"/>
</dbReference>
<dbReference type="EC" id="3.6.1.16" evidence="4"/>
<dbReference type="GeneTree" id="ENSGT00390000014667"/>
<reference evidence="19" key="2">
    <citation type="submission" date="2025-09" db="UniProtKB">
        <authorList>
            <consortium name="Ensembl"/>
        </authorList>
    </citation>
    <scope>IDENTIFICATION</scope>
</reference>
<evidence type="ECO:0000256" key="3">
    <source>
        <dbReference type="ARBA" id="ARBA00011245"/>
    </source>
</evidence>
<comment type="catalytic activity">
    <reaction evidence="16">
        <text>ADP-D-ribose + H2O = D-ribose 5-phosphate + AMP + 2 H(+)</text>
        <dbReference type="Rhea" id="RHEA:10412"/>
        <dbReference type="ChEBI" id="CHEBI:15377"/>
        <dbReference type="ChEBI" id="CHEBI:15378"/>
        <dbReference type="ChEBI" id="CHEBI:57967"/>
        <dbReference type="ChEBI" id="CHEBI:78346"/>
        <dbReference type="ChEBI" id="CHEBI:456215"/>
        <dbReference type="EC" id="3.6.1.13"/>
    </reaction>
</comment>
<evidence type="ECO:0000256" key="11">
    <source>
        <dbReference type="ARBA" id="ARBA00030848"/>
    </source>
</evidence>
<protein>
    <recommendedName>
        <fullName evidence="7">Manganese-dependent ADP-ribose/CDP-alcohol diphosphatase</fullName>
        <ecNumber evidence="5">3.6.1.13</ecNumber>
        <ecNumber evidence="4">3.6.1.16</ecNumber>
        <ecNumber evidence="6">3.6.1.53</ecNumber>
    </recommendedName>
    <alternativeName>
        <fullName evidence="12">ADPRibase-Mn</fullName>
    </alternativeName>
    <alternativeName>
        <fullName evidence="11">CDP-choline phosphohydrolase</fullName>
    </alternativeName>
</protein>
<feature type="domain" description="Calcineurin-like phosphoesterase" evidence="18">
    <location>
        <begin position="99"/>
        <end position="369"/>
    </location>
</feature>
<evidence type="ECO:0000256" key="4">
    <source>
        <dbReference type="ARBA" id="ARBA00012443"/>
    </source>
</evidence>
<organism evidence="19 20">
    <name type="scientific">Salvator merianae</name>
    <name type="common">Argentine black and white tegu</name>
    <name type="synonym">Tupinambis merianae</name>
    <dbReference type="NCBI Taxonomy" id="96440"/>
    <lineage>
        <taxon>Eukaryota</taxon>
        <taxon>Metazoa</taxon>
        <taxon>Chordata</taxon>
        <taxon>Craniata</taxon>
        <taxon>Vertebrata</taxon>
        <taxon>Euteleostomi</taxon>
        <taxon>Lepidosauria</taxon>
        <taxon>Squamata</taxon>
        <taxon>Bifurcata</taxon>
        <taxon>Unidentata</taxon>
        <taxon>Episquamata</taxon>
        <taxon>Laterata</taxon>
        <taxon>Teiioidea</taxon>
        <taxon>Teiidae</taxon>
        <taxon>Salvator</taxon>
    </lineage>
</organism>
<evidence type="ECO:0000259" key="18">
    <source>
        <dbReference type="Pfam" id="PF00149"/>
    </source>
</evidence>
<sequence length="428" mass="48803">MSAFLFKQLGGSSRAAASVKKRSISAAEKTLQGDRRTDESGNEIISHAGSSLDSTREGSLHRLCIFKARFWQVLQAVMDDSNHCKQGLAAAAASEALFSFGVIADIQYADLEDGYDFMRIRRRYYKHSLQHLQNAVEEWNRTEVPLQFVLQLGDIIDGFNAQHKMSEQALETVMKEFKKLKVPIHHVWGNHEFYNFSRDHLMHSVLNTKHLQDKTFLTNSNISQSSTTDTTGESYYAYQFCSEPKFRFILLDAYDLSILGRDTSMKKYQDSLHLLQEKNHNEDLNSPLGVVECQFVQFNGGFSQDQLNWLDEVLTYADKHQERVVIAGHIPIHPDSTYMPCLAWNFEDALSVIHAHHSVVCVLTGHLHYGCYCLDAHGIHHLSLEGVIETPPESDAFGTIYVYNDRMELKGNGIVPDRIMYYRDDNRA</sequence>
<comment type="catalytic activity">
    <reaction evidence="13">
        <text>CDP-glycerol + H2O = sn-glycerol 3-phosphate + CMP + 2 H(+)</text>
        <dbReference type="Rhea" id="RHEA:21692"/>
        <dbReference type="ChEBI" id="CHEBI:15377"/>
        <dbReference type="ChEBI" id="CHEBI:15378"/>
        <dbReference type="ChEBI" id="CHEBI:57597"/>
        <dbReference type="ChEBI" id="CHEBI:58311"/>
        <dbReference type="ChEBI" id="CHEBI:60377"/>
        <dbReference type="EC" id="3.6.1.16"/>
    </reaction>
</comment>
<evidence type="ECO:0000256" key="8">
    <source>
        <dbReference type="ARBA" id="ARBA00022723"/>
    </source>
</evidence>
<evidence type="ECO:0000256" key="17">
    <source>
        <dbReference type="SAM" id="MobiDB-lite"/>
    </source>
</evidence>
<dbReference type="InterPro" id="IPR004843">
    <property type="entry name" value="Calcineurin-like_PHP"/>
</dbReference>
<evidence type="ECO:0000313" key="20">
    <source>
        <dbReference type="Proteomes" id="UP000694421"/>
    </source>
</evidence>
<dbReference type="InterPro" id="IPR041869">
    <property type="entry name" value="MPP_ADPRM"/>
</dbReference>
<dbReference type="GO" id="GO:0047631">
    <property type="term" value="F:ADP-ribose diphosphatase activity"/>
    <property type="evidence" value="ECO:0007669"/>
    <property type="project" value="UniProtKB-EC"/>
</dbReference>
<name>A0A8D0EDS3_SALMN</name>
<dbReference type="CDD" id="cd07396">
    <property type="entry name" value="MPP_Nbla03831"/>
    <property type="match status" value="1"/>
</dbReference>
<proteinExistence type="inferred from homology"/>
<dbReference type="Ensembl" id="ENSSMRT00000034238.1">
    <property type="protein sequence ID" value="ENSSMRP00000029336.1"/>
    <property type="gene ID" value="ENSSMRG00000022559.1"/>
</dbReference>
<evidence type="ECO:0000256" key="6">
    <source>
        <dbReference type="ARBA" id="ARBA00012529"/>
    </source>
</evidence>
<evidence type="ECO:0000256" key="16">
    <source>
        <dbReference type="ARBA" id="ARBA00049546"/>
    </source>
</evidence>
<evidence type="ECO:0000256" key="5">
    <source>
        <dbReference type="ARBA" id="ARBA00012453"/>
    </source>
</evidence>
<feature type="region of interest" description="Disordered" evidence="17">
    <location>
        <begin position="28"/>
        <end position="54"/>
    </location>
</feature>
<keyword evidence="20" id="KW-1185">Reference proteome</keyword>
<dbReference type="OMA" id="GHNHAGN"/>
<evidence type="ECO:0000313" key="19">
    <source>
        <dbReference type="Ensembl" id="ENSSMRP00000029336.1"/>
    </source>
</evidence>
<reference evidence="19" key="1">
    <citation type="submission" date="2025-08" db="UniProtKB">
        <authorList>
            <consortium name="Ensembl"/>
        </authorList>
    </citation>
    <scope>IDENTIFICATION</scope>
</reference>
<dbReference type="GO" id="GO:0047734">
    <property type="term" value="F:CDP-glycerol diphosphatase activity"/>
    <property type="evidence" value="ECO:0007669"/>
    <property type="project" value="UniProtKB-EC"/>
</dbReference>
<keyword evidence="10" id="KW-0862">Zinc</keyword>
<evidence type="ECO:0000256" key="7">
    <source>
        <dbReference type="ARBA" id="ARBA00016378"/>
    </source>
</evidence>
<dbReference type="GO" id="GO:0030145">
    <property type="term" value="F:manganese ion binding"/>
    <property type="evidence" value="ECO:0007669"/>
    <property type="project" value="TreeGrafter"/>
</dbReference>
<evidence type="ECO:0000256" key="12">
    <source>
        <dbReference type="ARBA" id="ARBA00032579"/>
    </source>
</evidence>
<comment type="subunit">
    <text evidence="3">Monomer.</text>
</comment>
<comment type="similarity">
    <text evidence="2">Belongs to the ADPRibase-Mn family.</text>
</comment>
<evidence type="ECO:0000256" key="1">
    <source>
        <dbReference type="ARBA" id="ARBA00001946"/>
    </source>
</evidence>
<dbReference type="InterPro" id="IPR029052">
    <property type="entry name" value="Metallo-depent_PP-like"/>
</dbReference>
<evidence type="ECO:0000256" key="14">
    <source>
        <dbReference type="ARBA" id="ARBA00047636"/>
    </source>
</evidence>
<evidence type="ECO:0000256" key="13">
    <source>
        <dbReference type="ARBA" id="ARBA00047486"/>
    </source>
</evidence>
<dbReference type="Gene3D" id="3.60.21.10">
    <property type="match status" value="1"/>
</dbReference>
<comment type="catalytic activity">
    <reaction evidence="15">
        <text>ADP-D-ribose + H2O = D-ribose 5-phosphate + AMP + 2 H(+)</text>
        <dbReference type="Rhea" id="RHEA:10412"/>
        <dbReference type="ChEBI" id="CHEBI:15377"/>
        <dbReference type="ChEBI" id="CHEBI:15378"/>
        <dbReference type="ChEBI" id="CHEBI:57967"/>
        <dbReference type="ChEBI" id="CHEBI:78346"/>
        <dbReference type="ChEBI" id="CHEBI:456215"/>
        <dbReference type="EC" id="3.6.1.53"/>
    </reaction>
</comment>
<evidence type="ECO:0000256" key="9">
    <source>
        <dbReference type="ARBA" id="ARBA00022801"/>
    </source>
</evidence>